<reference evidence="1" key="1">
    <citation type="journal article" date="2020" name="Stud. Mycol.">
        <title>101 Dothideomycetes genomes: a test case for predicting lifestyles and emergence of pathogens.</title>
        <authorList>
            <person name="Haridas S."/>
            <person name="Albert R."/>
            <person name="Binder M."/>
            <person name="Bloem J."/>
            <person name="Labutti K."/>
            <person name="Salamov A."/>
            <person name="Andreopoulos B."/>
            <person name="Baker S."/>
            <person name="Barry K."/>
            <person name="Bills G."/>
            <person name="Bluhm B."/>
            <person name="Cannon C."/>
            <person name="Castanera R."/>
            <person name="Culley D."/>
            <person name="Daum C."/>
            <person name="Ezra D."/>
            <person name="Gonzalez J."/>
            <person name="Henrissat B."/>
            <person name="Kuo A."/>
            <person name="Liang C."/>
            <person name="Lipzen A."/>
            <person name="Lutzoni F."/>
            <person name="Magnuson J."/>
            <person name="Mondo S."/>
            <person name="Nolan M."/>
            <person name="Ohm R."/>
            <person name="Pangilinan J."/>
            <person name="Park H.-J."/>
            <person name="Ramirez L."/>
            <person name="Alfaro M."/>
            <person name="Sun H."/>
            <person name="Tritt A."/>
            <person name="Yoshinaga Y."/>
            <person name="Zwiers L.-H."/>
            <person name="Turgeon B."/>
            <person name="Goodwin S."/>
            <person name="Spatafora J."/>
            <person name="Crous P."/>
            <person name="Grigoriev I."/>
        </authorList>
    </citation>
    <scope>NUCLEOTIDE SEQUENCE</scope>
    <source>
        <strain evidence="1">CBS 123094</strain>
    </source>
</reference>
<dbReference type="AlphaFoldDB" id="A0A6A5WA53"/>
<dbReference type="Proteomes" id="UP000799779">
    <property type="component" value="Unassembled WGS sequence"/>
</dbReference>
<name>A0A6A5WA53_9PLEO</name>
<sequence>MGSNASFRAFGHKHNWDELNFANKRKIAHAHFIHREYGFLNPESCEHYARLRI</sequence>
<evidence type="ECO:0000313" key="1">
    <source>
        <dbReference type="EMBL" id="KAF1998780.1"/>
    </source>
</evidence>
<organism evidence="1 2">
    <name type="scientific">Amniculicola lignicola CBS 123094</name>
    <dbReference type="NCBI Taxonomy" id="1392246"/>
    <lineage>
        <taxon>Eukaryota</taxon>
        <taxon>Fungi</taxon>
        <taxon>Dikarya</taxon>
        <taxon>Ascomycota</taxon>
        <taxon>Pezizomycotina</taxon>
        <taxon>Dothideomycetes</taxon>
        <taxon>Pleosporomycetidae</taxon>
        <taxon>Pleosporales</taxon>
        <taxon>Amniculicolaceae</taxon>
        <taxon>Amniculicola</taxon>
    </lineage>
</organism>
<evidence type="ECO:0000313" key="2">
    <source>
        <dbReference type="Proteomes" id="UP000799779"/>
    </source>
</evidence>
<protein>
    <submittedName>
        <fullName evidence="1">Uncharacterized protein</fullName>
    </submittedName>
</protein>
<proteinExistence type="predicted"/>
<keyword evidence="2" id="KW-1185">Reference proteome</keyword>
<accession>A0A6A5WA53</accession>
<gene>
    <name evidence="1" type="ORF">P154DRAFT_523828</name>
</gene>
<dbReference type="EMBL" id="ML977601">
    <property type="protein sequence ID" value="KAF1998780.1"/>
    <property type="molecule type" value="Genomic_DNA"/>
</dbReference>